<evidence type="ECO:0000313" key="5">
    <source>
        <dbReference type="Proteomes" id="UP000247810"/>
    </source>
</evidence>
<evidence type="ECO:0000256" key="1">
    <source>
        <dbReference type="ARBA" id="ARBA00023125"/>
    </source>
</evidence>
<name>A0A319DNQ4_9EURO</name>
<dbReference type="InterPro" id="IPR006600">
    <property type="entry name" value="HTH_CenpB_DNA-bd_dom"/>
</dbReference>
<dbReference type="Proteomes" id="UP000247810">
    <property type="component" value="Unassembled WGS sequence"/>
</dbReference>
<dbReference type="VEuPathDB" id="FungiDB:BO71DRAFT_437620"/>
<sequence>MPLQYHTDELKYNDAVRLYREKHASDNPISMQKLASDLGLTYSRLRRRLLGLPTRSTRTRVNLRLNKAQYEALFRHLDLLDRAGKPLPPRLVRSIAEDILQRGQSDPSQPRPRLSKMWAYRFMQHNQEFFKDKYGDRDMEDQGSADGVGGRRDE</sequence>
<evidence type="ECO:0000313" key="4">
    <source>
        <dbReference type="EMBL" id="PYH99059.1"/>
    </source>
</evidence>
<dbReference type="AlphaFoldDB" id="A0A319DNQ4"/>
<keyword evidence="5" id="KW-1185">Reference proteome</keyword>
<evidence type="ECO:0000259" key="3">
    <source>
        <dbReference type="Pfam" id="PF03221"/>
    </source>
</evidence>
<gene>
    <name evidence="4" type="ORF">BO71DRAFT_437620</name>
</gene>
<accession>A0A319DNQ4</accession>
<keyword evidence="1" id="KW-0238">DNA-binding</keyword>
<protein>
    <recommendedName>
        <fullName evidence="3">HTH CENPB-type domain-containing protein</fullName>
    </recommendedName>
</protein>
<proteinExistence type="predicted"/>
<evidence type="ECO:0000256" key="2">
    <source>
        <dbReference type="SAM" id="MobiDB-lite"/>
    </source>
</evidence>
<dbReference type="STRING" id="1448320.A0A319DNQ4"/>
<feature type="region of interest" description="Disordered" evidence="2">
    <location>
        <begin position="131"/>
        <end position="154"/>
    </location>
</feature>
<dbReference type="GO" id="GO:0003677">
    <property type="term" value="F:DNA binding"/>
    <property type="evidence" value="ECO:0007669"/>
    <property type="project" value="UniProtKB-KW"/>
</dbReference>
<reference evidence="4 5" key="1">
    <citation type="submission" date="2018-02" db="EMBL/GenBank/DDBJ databases">
        <title>The genomes of Aspergillus section Nigri reveals drivers in fungal speciation.</title>
        <authorList>
            <consortium name="DOE Joint Genome Institute"/>
            <person name="Vesth T.C."/>
            <person name="Nybo J."/>
            <person name="Theobald S."/>
            <person name="Brandl J."/>
            <person name="Frisvad J.C."/>
            <person name="Nielsen K.F."/>
            <person name="Lyhne E.K."/>
            <person name="Kogle M.E."/>
            <person name="Kuo A."/>
            <person name="Riley R."/>
            <person name="Clum A."/>
            <person name="Nolan M."/>
            <person name="Lipzen A."/>
            <person name="Salamov A."/>
            <person name="Henrissat B."/>
            <person name="Wiebenga A."/>
            <person name="De vries R.P."/>
            <person name="Grigoriev I.V."/>
            <person name="Mortensen U.H."/>
            <person name="Andersen M.R."/>
            <person name="Baker S.E."/>
        </authorList>
    </citation>
    <scope>NUCLEOTIDE SEQUENCE [LARGE SCALE GENOMIC DNA]</scope>
    <source>
        <strain evidence="4 5">CBS 707.79</strain>
    </source>
</reference>
<dbReference type="EMBL" id="KZ825805">
    <property type="protein sequence ID" value="PYH99059.1"/>
    <property type="molecule type" value="Genomic_DNA"/>
</dbReference>
<feature type="domain" description="HTH CENPB-type" evidence="3">
    <location>
        <begin position="68"/>
        <end position="126"/>
    </location>
</feature>
<dbReference type="Pfam" id="PF03221">
    <property type="entry name" value="HTH_Tnp_Tc5"/>
    <property type="match status" value="1"/>
</dbReference>
<organism evidence="4 5">
    <name type="scientific">Aspergillus ellipticus CBS 707.79</name>
    <dbReference type="NCBI Taxonomy" id="1448320"/>
    <lineage>
        <taxon>Eukaryota</taxon>
        <taxon>Fungi</taxon>
        <taxon>Dikarya</taxon>
        <taxon>Ascomycota</taxon>
        <taxon>Pezizomycotina</taxon>
        <taxon>Eurotiomycetes</taxon>
        <taxon>Eurotiomycetidae</taxon>
        <taxon>Eurotiales</taxon>
        <taxon>Aspergillaceae</taxon>
        <taxon>Aspergillus</taxon>
        <taxon>Aspergillus subgen. Circumdati</taxon>
    </lineage>
</organism>